<proteinExistence type="predicted"/>
<evidence type="ECO:0000259" key="1">
    <source>
        <dbReference type="PROSITE" id="PS50104"/>
    </source>
</evidence>
<dbReference type="EMBL" id="JAEAOA010001808">
    <property type="protein sequence ID" value="KAK3603487.1"/>
    <property type="molecule type" value="Genomic_DNA"/>
</dbReference>
<feature type="domain" description="TIR" evidence="1">
    <location>
        <begin position="1"/>
        <end position="118"/>
    </location>
</feature>
<reference evidence="2" key="3">
    <citation type="submission" date="2023-05" db="EMBL/GenBank/DDBJ databases">
        <authorList>
            <person name="Smith C.H."/>
        </authorList>
    </citation>
    <scope>NUCLEOTIDE SEQUENCE</scope>
    <source>
        <strain evidence="2">CHS0354</strain>
        <tissue evidence="2">Mantle</tissue>
    </source>
</reference>
<dbReference type="InterPro" id="IPR042342">
    <property type="entry name" value="TTC22"/>
</dbReference>
<accession>A0AAE0T464</accession>
<organism evidence="2 3">
    <name type="scientific">Potamilus streckersoni</name>
    <dbReference type="NCBI Taxonomy" id="2493646"/>
    <lineage>
        <taxon>Eukaryota</taxon>
        <taxon>Metazoa</taxon>
        <taxon>Spiralia</taxon>
        <taxon>Lophotrochozoa</taxon>
        <taxon>Mollusca</taxon>
        <taxon>Bivalvia</taxon>
        <taxon>Autobranchia</taxon>
        <taxon>Heteroconchia</taxon>
        <taxon>Palaeoheterodonta</taxon>
        <taxon>Unionida</taxon>
        <taxon>Unionoidea</taxon>
        <taxon>Unionidae</taxon>
        <taxon>Ambleminae</taxon>
        <taxon>Lampsilini</taxon>
        <taxon>Potamilus</taxon>
    </lineage>
</organism>
<dbReference type="Gene3D" id="3.40.50.10140">
    <property type="entry name" value="Toll/interleukin-1 receptor homology (TIR) domain"/>
    <property type="match status" value="1"/>
</dbReference>
<dbReference type="AlphaFoldDB" id="A0AAE0T464"/>
<reference evidence="2" key="1">
    <citation type="journal article" date="2021" name="Genome Biol. Evol.">
        <title>A High-Quality Reference Genome for a Parasitic Bivalve with Doubly Uniparental Inheritance (Bivalvia: Unionida).</title>
        <authorList>
            <person name="Smith C.H."/>
        </authorList>
    </citation>
    <scope>NUCLEOTIDE SEQUENCE</scope>
    <source>
        <strain evidence="2">CHS0354</strain>
    </source>
</reference>
<keyword evidence="3" id="KW-1185">Reference proteome</keyword>
<gene>
    <name evidence="2" type="ORF">CHS0354_030328</name>
</gene>
<sequence>MEWVKKTVETLEKEYGFVCCEYVRDNTPGTQLLKFADDSIRNAYKTVIVMTREAFQSGFVLHEIQMAINMGFSENRNCVVPVLLEDCDIPGYLKVLDYVDARDTKKRDIWWPKLLKELNA</sequence>
<dbReference type="PROSITE" id="PS50104">
    <property type="entry name" value="TIR"/>
    <property type="match status" value="1"/>
</dbReference>
<dbReference type="GO" id="GO:0007165">
    <property type="term" value="P:signal transduction"/>
    <property type="evidence" value="ECO:0007669"/>
    <property type="project" value="InterPro"/>
</dbReference>
<comment type="caution">
    <text evidence="2">The sequence shown here is derived from an EMBL/GenBank/DDBJ whole genome shotgun (WGS) entry which is preliminary data.</text>
</comment>
<dbReference type="PANTHER" id="PTHR16253:SF0">
    <property type="entry name" value="TETRATRICOPEPTIDE REPEAT PROTEIN 22"/>
    <property type="match status" value="1"/>
</dbReference>
<dbReference type="Pfam" id="PF13676">
    <property type="entry name" value="TIR_2"/>
    <property type="match status" value="1"/>
</dbReference>
<dbReference type="PANTHER" id="PTHR16253">
    <property type="entry name" value="TETRATRICOPEPTIDE REPEAT PROTEIN 22"/>
    <property type="match status" value="1"/>
</dbReference>
<dbReference type="Proteomes" id="UP001195483">
    <property type="component" value="Unassembled WGS sequence"/>
</dbReference>
<evidence type="ECO:0000313" key="2">
    <source>
        <dbReference type="EMBL" id="KAK3603487.1"/>
    </source>
</evidence>
<evidence type="ECO:0000313" key="3">
    <source>
        <dbReference type="Proteomes" id="UP001195483"/>
    </source>
</evidence>
<dbReference type="InterPro" id="IPR035897">
    <property type="entry name" value="Toll_tir_struct_dom_sf"/>
</dbReference>
<reference evidence="2" key="2">
    <citation type="journal article" date="2021" name="Genome Biol. Evol.">
        <title>Developing a high-quality reference genome for a parasitic bivalve with doubly uniparental inheritance (Bivalvia: Unionida).</title>
        <authorList>
            <person name="Smith C.H."/>
        </authorList>
    </citation>
    <scope>NUCLEOTIDE SEQUENCE</scope>
    <source>
        <strain evidence="2">CHS0354</strain>
        <tissue evidence="2">Mantle</tissue>
    </source>
</reference>
<dbReference type="InterPro" id="IPR000157">
    <property type="entry name" value="TIR_dom"/>
</dbReference>
<name>A0AAE0T464_9BIVA</name>
<dbReference type="SUPFAM" id="SSF52200">
    <property type="entry name" value="Toll/Interleukin receptor TIR domain"/>
    <property type="match status" value="1"/>
</dbReference>
<protein>
    <recommendedName>
        <fullName evidence="1">TIR domain-containing protein</fullName>
    </recommendedName>
</protein>